<reference evidence="3 4" key="1">
    <citation type="submission" date="2015-01" db="EMBL/GenBank/DDBJ databases">
        <title>Genome Sequence of Magnetospirillum magnetotacticum Strain MS-1.</title>
        <authorList>
            <person name="Marinov G.K."/>
            <person name="Smalley M.D."/>
            <person name="DeSalvo G."/>
        </authorList>
    </citation>
    <scope>NUCLEOTIDE SEQUENCE [LARGE SCALE GENOMIC DNA]</scope>
    <source>
        <strain evidence="3 4">MS-1</strain>
    </source>
</reference>
<keyword evidence="4" id="KW-1185">Reference proteome</keyword>
<protein>
    <recommendedName>
        <fullName evidence="2">N(2)-fixation sustaining protein CowN</fullName>
    </recommendedName>
    <alternativeName>
        <fullName evidence="2">CO weal-nitrogenase</fullName>
    </alternativeName>
</protein>
<comment type="function">
    <text evidence="2">Is required to sustain N(2)-dependent growth in the presence of low levels of carbon monoxide (CO). Probably acts by protecting the N(2) fixation ability of the nitrogenase complex, which is inactivated in the presence of CO.</text>
</comment>
<keyword evidence="1 2" id="KW-0535">Nitrogen fixation</keyword>
<dbReference type="EMBL" id="JXSL01000020">
    <property type="protein sequence ID" value="KIM00246.1"/>
    <property type="molecule type" value="Genomic_DNA"/>
</dbReference>
<organism evidence="3 4">
    <name type="scientific">Paramagnetospirillum magnetotacticum MS-1</name>
    <dbReference type="NCBI Taxonomy" id="272627"/>
    <lineage>
        <taxon>Bacteria</taxon>
        <taxon>Pseudomonadati</taxon>
        <taxon>Pseudomonadota</taxon>
        <taxon>Alphaproteobacteria</taxon>
        <taxon>Rhodospirillales</taxon>
        <taxon>Magnetospirillaceae</taxon>
        <taxon>Paramagnetospirillum</taxon>
    </lineage>
</organism>
<dbReference type="NCBIfam" id="NF033689">
    <property type="entry name" value="N2Fix_CO_CowN"/>
    <property type="match status" value="1"/>
</dbReference>
<dbReference type="HAMAP" id="MF_02117">
    <property type="entry name" value="CowN"/>
    <property type="match status" value="1"/>
</dbReference>
<dbReference type="AlphaFoldDB" id="A0A0C2Z024"/>
<dbReference type="OrthoDB" id="7689335at2"/>
<name>A0A0C2Z024_PARME</name>
<dbReference type="Proteomes" id="UP000031971">
    <property type="component" value="Unassembled WGS sequence"/>
</dbReference>
<sequence length="98" mass="10877">MTATTQADRYISFTGIDCDGNAKIVLERVVALVALPEHANCFWDRFLIRLAEADKVGARKADELCLACSNTYYIEELFEAAGDELGLAALRRLEDECC</sequence>
<gene>
    <name evidence="2" type="primary">cowN</name>
    <name evidence="3" type="ORF">CCC_03034</name>
</gene>
<dbReference type="GO" id="GO:0009399">
    <property type="term" value="P:nitrogen fixation"/>
    <property type="evidence" value="ECO:0007669"/>
    <property type="project" value="UniProtKB-UniRule"/>
</dbReference>
<accession>A0A0C2Z024</accession>
<comment type="caution">
    <text evidence="3">The sequence shown here is derived from an EMBL/GenBank/DDBJ whole genome shotgun (WGS) entry which is preliminary data.</text>
</comment>
<evidence type="ECO:0000256" key="1">
    <source>
        <dbReference type="ARBA" id="ARBA00023231"/>
    </source>
</evidence>
<evidence type="ECO:0000256" key="2">
    <source>
        <dbReference type="HAMAP-Rule" id="MF_02117"/>
    </source>
</evidence>
<comment type="similarity">
    <text evidence="2">Belongs to the CowN family.</text>
</comment>
<dbReference type="STRING" id="272627.CCC_03034"/>
<evidence type="ECO:0000313" key="4">
    <source>
        <dbReference type="Proteomes" id="UP000031971"/>
    </source>
</evidence>
<proteinExistence type="inferred from homology"/>
<dbReference type="Pfam" id="PF20543">
    <property type="entry name" value="CowN"/>
    <property type="match status" value="1"/>
</dbReference>
<evidence type="ECO:0000313" key="3">
    <source>
        <dbReference type="EMBL" id="KIM00246.1"/>
    </source>
</evidence>
<dbReference type="RefSeq" id="WP_009870114.1">
    <property type="nucleotide sequence ID" value="NZ_JXSL01000020.1"/>
</dbReference>
<dbReference type="InterPro" id="IPR024899">
    <property type="entry name" value="CowN"/>
</dbReference>